<dbReference type="Proteomes" id="UP000234349">
    <property type="component" value="Unassembled WGS sequence"/>
</dbReference>
<keyword evidence="1" id="KW-1133">Transmembrane helix</keyword>
<dbReference type="Pfam" id="PF04977">
    <property type="entry name" value="DivIC"/>
    <property type="match status" value="1"/>
</dbReference>
<dbReference type="Proteomes" id="UP000239650">
    <property type="component" value="Unassembled WGS sequence"/>
</dbReference>
<protein>
    <submittedName>
        <fullName evidence="3">Cell division protein DivIC</fullName>
    </submittedName>
    <submittedName>
        <fullName evidence="2">Septum formation initiator family protein</fullName>
    </submittedName>
</protein>
<reference evidence="4" key="3">
    <citation type="submission" date="2023-04" db="EMBL/GenBank/DDBJ databases">
        <title>Novel strain of Lactilactobacillus sakei and use thereof.</title>
        <authorList>
            <person name="Kim S.Y."/>
        </authorList>
    </citation>
    <scope>NUCLEOTIDE SEQUENCE</scope>
    <source>
        <strain evidence="4">HUP1</strain>
    </source>
</reference>
<accession>A0A094XX68</accession>
<evidence type="ECO:0000313" key="2">
    <source>
        <dbReference type="EMBL" id="PKX79977.1"/>
    </source>
</evidence>
<feature type="transmembrane region" description="Helical" evidence="1">
    <location>
        <begin position="37"/>
        <end position="56"/>
    </location>
</feature>
<organism evidence="3 6">
    <name type="scientific">Latilactobacillus sakei</name>
    <name type="common">Lactobacillus sakei</name>
    <dbReference type="NCBI Taxonomy" id="1599"/>
    <lineage>
        <taxon>Bacteria</taxon>
        <taxon>Bacillati</taxon>
        <taxon>Bacillota</taxon>
        <taxon>Bacilli</taxon>
        <taxon>Lactobacillales</taxon>
        <taxon>Lactobacillaceae</taxon>
        <taxon>Latilactobacillus</taxon>
    </lineage>
</organism>
<evidence type="ECO:0000256" key="1">
    <source>
        <dbReference type="SAM" id="Phobius"/>
    </source>
</evidence>
<sequence length="132" mass="15301">MSRKITQIENAYTKQQAAKQKVEQKSKRTRTVHKRRLLALGVIALILFSVCGVQILQTHHSLALIEKQTVVKKQSLKKAKAKEADLKVQVSQLHNDDYLAKYIRYKYYYSKKGETIYSLPQDKAPNLNEQQK</sequence>
<proteinExistence type="predicted"/>
<dbReference type="InterPro" id="IPR039076">
    <property type="entry name" value="DivIC"/>
</dbReference>
<keyword evidence="3" id="KW-0132">Cell division</keyword>
<dbReference type="AlphaFoldDB" id="A0A094XX68"/>
<dbReference type="RefSeq" id="WP_016265613.1">
    <property type="nucleotide sequence ID" value="NZ_AP017931.1"/>
</dbReference>
<name>A0A094XX68_LATSK</name>
<dbReference type="PANTHER" id="PTHR40027">
    <property type="entry name" value="CELL DIVISION PROTEIN DIVIC"/>
    <property type="match status" value="1"/>
</dbReference>
<dbReference type="Proteomes" id="UP001179858">
    <property type="component" value="Chromosome"/>
</dbReference>
<dbReference type="EMBL" id="CP122959">
    <property type="protein sequence ID" value="WGI18903.1"/>
    <property type="molecule type" value="Genomic_DNA"/>
</dbReference>
<reference evidence="3 6" key="2">
    <citation type="submission" date="2018-02" db="EMBL/GenBank/DDBJ databases">
        <authorList>
            <person name="Rodrigo-Torres L."/>
            <person name="Arahal R. D."/>
            <person name="Lucena T."/>
        </authorList>
    </citation>
    <scope>NUCLEOTIDE SEQUENCE [LARGE SCALE GENOMIC DNA]</scope>
    <source>
        <strain evidence="3 6">CECT 9267</strain>
    </source>
</reference>
<evidence type="ECO:0000313" key="3">
    <source>
        <dbReference type="EMBL" id="SPE20571.1"/>
    </source>
</evidence>
<dbReference type="InterPro" id="IPR007060">
    <property type="entry name" value="FtsL/DivIC"/>
</dbReference>
<evidence type="ECO:0000313" key="5">
    <source>
        <dbReference type="Proteomes" id="UP000234349"/>
    </source>
</evidence>
<gene>
    <name evidence="3" type="primary">divIC</name>
    <name evidence="2" type="ORF">CUR37_01030</name>
    <name evidence="3" type="ORF">LAS9267_00930</name>
    <name evidence="4" type="ORF">QBD03_09185</name>
</gene>
<evidence type="ECO:0000313" key="4">
    <source>
        <dbReference type="EMBL" id="WGI18903.1"/>
    </source>
</evidence>
<keyword evidence="1" id="KW-0472">Membrane</keyword>
<dbReference type="GO" id="GO:0051301">
    <property type="term" value="P:cell division"/>
    <property type="evidence" value="ECO:0007669"/>
    <property type="project" value="UniProtKB-KW"/>
</dbReference>
<dbReference type="GeneID" id="57132524"/>
<dbReference type="PANTHER" id="PTHR40027:SF1">
    <property type="entry name" value="CELL DIVISION PROTEIN DIVIC"/>
    <property type="match status" value="1"/>
</dbReference>
<reference evidence="2 5" key="1">
    <citation type="submission" date="2016-09" db="EMBL/GenBank/DDBJ databases">
        <authorList>
            <person name="Inglin R.C."/>
        </authorList>
    </citation>
    <scope>NUCLEOTIDE SEQUENCE [LARGE SCALE GENOMIC DNA]</scope>
    <source>
        <strain evidence="2 5">RI-517</strain>
    </source>
</reference>
<keyword evidence="3" id="KW-0131">Cell cycle</keyword>
<keyword evidence="1" id="KW-0812">Transmembrane</keyword>
<dbReference type="EMBL" id="MKGH01000002">
    <property type="protein sequence ID" value="PKX79977.1"/>
    <property type="molecule type" value="Genomic_DNA"/>
</dbReference>
<dbReference type="EMBL" id="OKRC01000004">
    <property type="protein sequence ID" value="SPE20571.1"/>
    <property type="molecule type" value="Genomic_DNA"/>
</dbReference>
<evidence type="ECO:0000313" key="6">
    <source>
        <dbReference type="Proteomes" id="UP000239650"/>
    </source>
</evidence>